<dbReference type="InterPro" id="IPR006439">
    <property type="entry name" value="HAD-SF_hydro_IA"/>
</dbReference>
<keyword evidence="3" id="KW-0479">Metal-binding</keyword>
<dbReference type="RefSeq" id="WP_121849626.1">
    <property type="nucleotide sequence ID" value="NZ_CP032050.1"/>
</dbReference>
<dbReference type="InterPro" id="IPR023198">
    <property type="entry name" value="PGP-like_dom2"/>
</dbReference>
<dbReference type="PANTHER" id="PTHR46193">
    <property type="entry name" value="6-PHOSPHOGLUCONATE PHOSPHATASE"/>
    <property type="match status" value="1"/>
</dbReference>
<sequence length="230" mass="25367">MFLVLFLPLLIPIVKMTTHIIFDMNGVITDDEHCHEMATKEAFGTLGLNVSPDIYRTYCLGRTDVAAFTDLFNDFAIKQVDILSTIEKKTEIYLGLVEENLKIYPGVVECIQRLSSSYTLALTTSSTRVEVSSTLGLTGLTDTFDVILTAENVSKGKPDPEPYLLTLQELKAKASECMVIEDSENGIKSAKAAGIRCLAIPNTETIDKLALADGIFHNYSELTKELFDSL</sequence>
<proteinExistence type="inferred from homology"/>
<keyword evidence="6" id="KW-1185">Reference proteome</keyword>
<dbReference type="PANTHER" id="PTHR46193:SF21">
    <property type="entry name" value="SLL1138 PROTEIN"/>
    <property type="match status" value="1"/>
</dbReference>
<keyword evidence="4" id="KW-0460">Magnesium</keyword>
<dbReference type="SFLD" id="SFLDS00003">
    <property type="entry name" value="Haloacid_Dehalogenase"/>
    <property type="match status" value="1"/>
</dbReference>
<dbReference type="SFLD" id="SFLDG01129">
    <property type="entry name" value="C1.5:_HAD__Beta-PGM__Phosphata"/>
    <property type="match status" value="1"/>
</dbReference>
<reference evidence="5 6" key="1">
    <citation type="submission" date="2018-08" db="EMBL/GenBank/DDBJ databases">
        <title>The reduced genetic potential of extracellular carbohydrate catabolism in Euzebyella marina RN62, a Flavobacteriia bacterium isolated from the hadal water.</title>
        <authorList>
            <person name="Xue C."/>
        </authorList>
    </citation>
    <scope>NUCLEOTIDE SEQUENCE [LARGE SCALE GENOMIC DNA]</scope>
    <source>
        <strain evidence="5 6">RN62</strain>
    </source>
</reference>
<evidence type="ECO:0000313" key="6">
    <source>
        <dbReference type="Proteomes" id="UP000276309"/>
    </source>
</evidence>
<dbReference type="InterPro" id="IPR041492">
    <property type="entry name" value="HAD_2"/>
</dbReference>
<dbReference type="GO" id="GO:0003824">
    <property type="term" value="F:catalytic activity"/>
    <property type="evidence" value="ECO:0007669"/>
    <property type="project" value="UniProtKB-ARBA"/>
</dbReference>
<organism evidence="5 6">
    <name type="scientific">Euzebyella marina</name>
    <dbReference type="NCBI Taxonomy" id="1761453"/>
    <lineage>
        <taxon>Bacteria</taxon>
        <taxon>Pseudomonadati</taxon>
        <taxon>Bacteroidota</taxon>
        <taxon>Flavobacteriia</taxon>
        <taxon>Flavobacteriales</taxon>
        <taxon>Flavobacteriaceae</taxon>
        <taxon>Euzebyella</taxon>
    </lineage>
</organism>
<dbReference type="NCBIfam" id="TIGR01549">
    <property type="entry name" value="HAD-SF-IA-v1"/>
    <property type="match status" value="1"/>
</dbReference>
<accession>A0A3G2L8T0</accession>
<dbReference type="AlphaFoldDB" id="A0A3G2L8T0"/>
<dbReference type="CDD" id="cd07505">
    <property type="entry name" value="HAD_BPGM-like"/>
    <property type="match status" value="1"/>
</dbReference>
<gene>
    <name evidence="5" type="ORF">D1013_15125</name>
</gene>
<dbReference type="InterPro" id="IPR051600">
    <property type="entry name" value="Beta-PGM-like"/>
</dbReference>
<comment type="cofactor">
    <cofactor evidence="1">
        <name>Mg(2+)</name>
        <dbReference type="ChEBI" id="CHEBI:18420"/>
    </cofactor>
</comment>
<comment type="similarity">
    <text evidence="2">Belongs to the HAD-like hydrolase superfamily. CbbY/CbbZ/Gph/YieH family.</text>
</comment>
<dbReference type="KEGG" id="emar:D1013_15125"/>
<dbReference type="InterPro" id="IPR023214">
    <property type="entry name" value="HAD_sf"/>
</dbReference>
<dbReference type="NCBIfam" id="TIGR01509">
    <property type="entry name" value="HAD-SF-IA-v3"/>
    <property type="match status" value="1"/>
</dbReference>
<protein>
    <submittedName>
        <fullName evidence="5">HAD family phosphatase</fullName>
    </submittedName>
</protein>
<dbReference type="Gene3D" id="1.10.150.240">
    <property type="entry name" value="Putative phosphatase, domain 2"/>
    <property type="match status" value="1"/>
</dbReference>
<evidence type="ECO:0000256" key="1">
    <source>
        <dbReference type="ARBA" id="ARBA00001946"/>
    </source>
</evidence>
<evidence type="ECO:0000313" key="5">
    <source>
        <dbReference type="EMBL" id="AYN68613.1"/>
    </source>
</evidence>
<evidence type="ECO:0000256" key="4">
    <source>
        <dbReference type="ARBA" id="ARBA00022842"/>
    </source>
</evidence>
<dbReference type="SUPFAM" id="SSF56784">
    <property type="entry name" value="HAD-like"/>
    <property type="match status" value="1"/>
</dbReference>
<dbReference type="SFLD" id="SFLDG01135">
    <property type="entry name" value="C1.5.6:_HAD__Beta-PGM__Phospha"/>
    <property type="match status" value="1"/>
</dbReference>
<evidence type="ECO:0000256" key="2">
    <source>
        <dbReference type="ARBA" id="ARBA00006171"/>
    </source>
</evidence>
<dbReference type="OrthoDB" id="9797743at2"/>
<dbReference type="GO" id="GO:0046872">
    <property type="term" value="F:metal ion binding"/>
    <property type="evidence" value="ECO:0007669"/>
    <property type="project" value="UniProtKB-KW"/>
</dbReference>
<dbReference type="Pfam" id="PF13419">
    <property type="entry name" value="HAD_2"/>
    <property type="match status" value="1"/>
</dbReference>
<dbReference type="EMBL" id="CP032050">
    <property type="protein sequence ID" value="AYN68613.1"/>
    <property type="molecule type" value="Genomic_DNA"/>
</dbReference>
<dbReference type="Gene3D" id="3.40.50.1000">
    <property type="entry name" value="HAD superfamily/HAD-like"/>
    <property type="match status" value="1"/>
</dbReference>
<dbReference type="Proteomes" id="UP000276309">
    <property type="component" value="Chromosome"/>
</dbReference>
<dbReference type="PRINTS" id="PR00413">
    <property type="entry name" value="HADHALOGNASE"/>
</dbReference>
<evidence type="ECO:0000256" key="3">
    <source>
        <dbReference type="ARBA" id="ARBA00022723"/>
    </source>
</evidence>
<dbReference type="InterPro" id="IPR036412">
    <property type="entry name" value="HAD-like_sf"/>
</dbReference>
<name>A0A3G2L8T0_9FLAO</name>